<dbReference type="EMBL" id="SDRB02002981">
    <property type="protein sequence ID" value="THG18539.1"/>
    <property type="molecule type" value="Genomic_DNA"/>
</dbReference>
<dbReference type="SUPFAM" id="SSF52058">
    <property type="entry name" value="L domain-like"/>
    <property type="match status" value="1"/>
</dbReference>
<dbReference type="AlphaFoldDB" id="A0A4S4EP88"/>
<protein>
    <submittedName>
        <fullName evidence="1">Uncharacterized protein</fullName>
    </submittedName>
</protein>
<comment type="caution">
    <text evidence="1">The sequence shown here is derived from an EMBL/GenBank/DDBJ whole genome shotgun (WGS) entry which is preliminary data.</text>
</comment>
<keyword evidence="2" id="KW-1185">Reference proteome</keyword>
<name>A0A4S4EP88_CAMSN</name>
<accession>A0A4S4EP88</accession>
<proteinExistence type="predicted"/>
<gene>
    <name evidence="1" type="ORF">TEA_028853</name>
</gene>
<organism evidence="1 2">
    <name type="scientific">Camellia sinensis var. sinensis</name>
    <name type="common">China tea</name>
    <dbReference type="NCBI Taxonomy" id="542762"/>
    <lineage>
        <taxon>Eukaryota</taxon>
        <taxon>Viridiplantae</taxon>
        <taxon>Streptophyta</taxon>
        <taxon>Embryophyta</taxon>
        <taxon>Tracheophyta</taxon>
        <taxon>Spermatophyta</taxon>
        <taxon>Magnoliopsida</taxon>
        <taxon>eudicotyledons</taxon>
        <taxon>Gunneridae</taxon>
        <taxon>Pentapetalae</taxon>
        <taxon>asterids</taxon>
        <taxon>Ericales</taxon>
        <taxon>Theaceae</taxon>
        <taxon>Camellia</taxon>
    </lineage>
</organism>
<dbReference type="Proteomes" id="UP000306102">
    <property type="component" value="Unassembled WGS sequence"/>
</dbReference>
<reference evidence="1 2" key="1">
    <citation type="journal article" date="2018" name="Proc. Natl. Acad. Sci. U.S.A.">
        <title>Draft genome sequence of Camellia sinensis var. sinensis provides insights into the evolution of the tea genome and tea quality.</title>
        <authorList>
            <person name="Wei C."/>
            <person name="Yang H."/>
            <person name="Wang S."/>
            <person name="Zhao J."/>
            <person name="Liu C."/>
            <person name="Gao L."/>
            <person name="Xia E."/>
            <person name="Lu Y."/>
            <person name="Tai Y."/>
            <person name="She G."/>
            <person name="Sun J."/>
            <person name="Cao H."/>
            <person name="Tong W."/>
            <person name="Gao Q."/>
            <person name="Li Y."/>
            <person name="Deng W."/>
            <person name="Jiang X."/>
            <person name="Wang W."/>
            <person name="Chen Q."/>
            <person name="Zhang S."/>
            <person name="Li H."/>
            <person name="Wu J."/>
            <person name="Wang P."/>
            <person name="Li P."/>
            <person name="Shi C."/>
            <person name="Zheng F."/>
            <person name="Jian J."/>
            <person name="Huang B."/>
            <person name="Shan D."/>
            <person name="Shi M."/>
            <person name="Fang C."/>
            <person name="Yue Y."/>
            <person name="Li F."/>
            <person name="Li D."/>
            <person name="Wei S."/>
            <person name="Han B."/>
            <person name="Jiang C."/>
            <person name="Yin Y."/>
            <person name="Xia T."/>
            <person name="Zhang Z."/>
            <person name="Bennetzen J.L."/>
            <person name="Zhao S."/>
            <person name="Wan X."/>
        </authorList>
    </citation>
    <scope>NUCLEOTIDE SEQUENCE [LARGE SCALE GENOMIC DNA]</scope>
    <source>
        <strain evidence="2">cv. Shuchazao</strain>
        <tissue evidence="1">Leaf</tissue>
    </source>
</reference>
<dbReference type="InterPro" id="IPR032675">
    <property type="entry name" value="LRR_dom_sf"/>
</dbReference>
<evidence type="ECO:0000313" key="2">
    <source>
        <dbReference type="Proteomes" id="UP000306102"/>
    </source>
</evidence>
<sequence length="220" mass="25151">MEELDGVRYMMAVRGIILSMSKEFSLCQILEKENSSFNATTRRLSMHIRYCDMDKVMKSISKSPVHSIFLFQEGELPKKPLLGTVVANFKLLKVLDLEDAHLDQLDEEVGNLFLLRYLSIRSTQVEIIPKSIGVKIQGGIEGLKELQNLLYVETNHDDGLRLIKELENLRQLRKLGIRKLEREHGSALCAAIEKMKYLNAVFGWGIWKGKGKRCVKLGEM</sequence>
<dbReference type="Gene3D" id="3.80.10.10">
    <property type="entry name" value="Ribonuclease Inhibitor"/>
    <property type="match status" value="1"/>
</dbReference>
<evidence type="ECO:0000313" key="1">
    <source>
        <dbReference type="EMBL" id="THG18539.1"/>
    </source>
</evidence>